<keyword evidence="3 9" id="KW-0812">Transmembrane</keyword>
<dbReference type="Pfam" id="PF00001">
    <property type="entry name" value="7tm_1"/>
    <property type="match status" value="1"/>
</dbReference>
<dbReference type="AlphaFoldDB" id="A0AAD8E9H8"/>
<evidence type="ECO:0000256" key="9">
    <source>
        <dbReference type="SAM" id="Phobius"/>
    </source>
</evidence>
<evidence type="ECO:0000256" key="1">
    <source>
        <dbReference type="ARBA" id="ARBA00004141"/>
    </source>
</evidence>
<dbReference type="GO" id="GO:0005886">
    <property type="term" value="C:plasma membrane"/>
    <property type="evidence" value="ECO:0007669"/>
    <property type="project" value="TreeGrafter"/>
</dbReference>
<dbReference type="InterPro" id="IPR017452">
    <property type="entry name" value="GPCR_Rhodpsn_7TM"/>
</dbReference>
<keyword evidence="5" id="KW-0297">G-protein coupled receptor</keyword>
<name>A0AAD8E9H8_DIPPU</name>
<evidence type="ECO:0000256" key="2">
    <source>
        <dbReference type="ARBA" id="ARBA00010663"/>
    </source>
</evidence>
<proteinExistence type="inferred from homology"/>
<dbReference type="Gene3D" id="1.20.1070.10">
    <property type="entry name" value="Rhodopsin 7-helix transmembrane proteins"/>
    <property type="match status" value="1"/>
</dbReference>
<comment type="subcellular location">
    <subcellularLocation>
        <location evidence="1">Membrane</location>
        <topology evidence="1">Multi-pass membrane protein</topology>
    </subcellularLocation>
</comment>
<reference evidence="11" key="1">
    <citation type="journal article" date="2023" name="IScience">
        <title>Live-bearing cockroach genome reveals convergent evolutionary mechanisms linked to viviparity in insects and beyond.</title>
        <authorList>
            <person name="Fouks B."/>
            <person name="Harrison M.C."/>
            <person name="Mikhailova A.A."/>
            <person name="Marchal E."/>
            <person name="English S."/>
            <person name="Carruthers M."/>
            <person name="Jennings E.C."/>
            <person name="Chiamaka E.L."/>
            <person name="Frigard R.A."/>
            <person name="Pippel M."/>
            <person name="Attardo G.M."/>
            <person name="Benoit J.B."/>
            <person name="Bornberg-Bauer E."/>
            <person name="Tobe S.S."/>
        </authorList>
    </citation>
    <scope>NUCLEOTIDE SEQUENCE</scope>
    <source>
        <strain evidence="11">Stay&amp;Tobe</strain>
    </source>
</reference>
<protein>
    <recommendedName>
        <fullName evidence="10">G-protein coupled receptors family 1 profile domain-containing protein</fullName>
    </recommendedName>
</protein>
<dbReference type="InterPro" id="IPR000276">
    <property type="entry name" value="GPCR_Rhodpsn"/>
</dbReference>
<feature type="transmembrane region" description="Helical" evidence="9">
    <location>
        <begin position="152"/>
        <end position="173"/>
    </location>
</feature>
<feature type="transmembrane region" description="Helical" evidence="9">
    <location>
        <begin position="12"/>
        <end position="36"/>
    </location>
</feature>
<feature type="transmembrane region" description="Helical" evidence="9">
    <location>
        <begin position="193"/>
        <end position="217"/>
    </location>
</feature>
<comment type="caution">
    <text evidence="11">The sequence shown here is derived from an EMBL/GenBank/DDBJ whole genome shotgun (WGS) entry which is preliminary data.</text>
</comment>
<evidence type="ECO:0000256" key="7">
    <source>
        <dbReference type="ARBA" id="ARBA00023170"/>
    </source>
</evidence>
<keyword evidence="4 9" id="KW-1133">Transmembrane helix</keyword>
<evidence type="ECO:0000256" key="3">
    <source>
        <dbReference type="ARBA" id="ARBA00022692"/>
    </source>
</evidence>
<evidence type="ECO:0000313" key="12">
    <source>
        <dbReference type="Proteomes" id="UP001233999"/>
    </source>
</evidence>
<organism evidence="11 12">
    <name type="scientific">Diploptera punctata</name>
    <name type="common">Pacific beetle cockroach</name>
    <dbReference type="NCBI Taxonomy" id="6984"/>
    <lineage>
        <taxon>Eukaryota</taxon>
        <taxon>Metazoa</taxon>
        <taxon>Ecdysozoa</taxon>
        <taxon>Arthropoda</taxon>
        <taxon>Hexapoda</taxon>
        <taxon>Insecta</taxon>
        <taxon>Pterygota</taxon>
        <taxon>Neoptera</taxon>
        <taxon>Polyneoptera</taxon>
        <taxon>Dictyoptera</taxon>
        <taxon>Blattodea</taxon>
        <taxon>Blaberoidea</taxon>
        <taxon>Blaberidae</taxon>
        <taxon>Diplopterinae</taxon>
        <taxon>Diploptera</taxon>
    </lineage>
</organism>
<gene>
    <name evidence="11" type="ORF">L9F63_023178</name>
</gene>
<dbReference type="GO" id="GO:0008188">
    <property type="term" value="F:neuropeptide receptor activity"/>
    <property type="evidence" value="ECO:0007669"/>
    <property type="project" value="TreeGrafter"/>
</dbReference>
<dbReference type="EMBL" id="JASPKZ010007874">
    <property type="protein sequence ID" value="KAJ9581637.1"/>
    <property type="molecule type" value="Genomic_DNA"/>
</dbReference>
<evidence type="ECO:0000256" key="8">
    <source>
        <dbReference type="ARBA" id="ARBA00023224"/>
    </source>
</evidence>
<evidence type="ECO:0000259" key="10">
    <source>
        <dbReference type="PROSITE" id="PS50262"/>
    </source>
</evidence>
<feature type="domain" description="G-protein coupled receptors family 1 profile" evidence="10">
    <location>
        <begin position="126"/>
        <end position="279"/>
    </location>
</feature>
<accession>A0AAD8E9H8</accession>
<keyword evidence="12" id="KW-1185">Reference proteome</keyword>
<keyword evidence="8" id="KW-0807">Transducer</keyword>
<feature type="non-terminal residue" evidence="11">
    <location>
        <position position="279"/>
    </location>
</feature>
<dbReference type="Proteomes" id="UP001233999">
    <property type="component" value="Unassembled WGS sequence"/>
</dbReference>
<reference evidence="11" key="2">
    <citation type="submission" date="2023-05" db="EMBL/GenBank/DDBJ databases">
        <authorList>
            <person name="Fouks B."/>
        </authorList>
    </citation>
    <scope>NUCLEOTIDE SEQUENCE</scope>
    <source>
        <strain evidence="11">Stay&amp;Tobe</strain>
        <tissue evidence="11">Testes</tissue>
    </source>
</reference>
<evidence type="ECO:0000256" key="4">
    <source>
        <dbReference type="ARBA" id="ARBA00022989"/>
    </source>
</evidence>
<evidence type="ECO:0000256" key="6">
    <source>
        <dbReference type="ARBA" id="ARBA00023136"/>
    </source>
</evidence>
<sequence length="279" mass="31759">MAAATVHIDNMALFRIFLICLIAANFPGTSTFTPVISPFDISIYNNTCISTDNNVTTLDCDACTDFYVIVKTAMLYACTRDEEAANKTVELITEYETKWYPGRTYGIVMSLNTVKLIKQMTNLYSYIDIYRGYRYSAVSKFRTNRTTRLNSTLLLAGLWSIVVLYAVPAIIFAKTEQEYCKYAEDVFLYHASVELAVMCIFPVVLVSVFSTMASIRLKKSAENIPGEKMGQEKRIRDRIITSRVLIGLVVIFVSTYLPKYLFDVLITVDQSVRNTYDYR</sequence>
<feature type="transmembrane region" description="Helical" evidence="9">
    <location>
        <begin position="238"/>
        <end position="257"/>
    </location>
</feature>
<dbReference type="SUPFAM" id="SSF81321">
    <property type="entry name" value="Family A G protein-coupled receptor-like"/>
    <property type="match status" value="1"/>
</dbReference>
<dbReference type="PANTHER" id="PTHR45695:SF26">
    <property type="entry name" value="NEUROPEPTIDE CCHAMIDE-1 RECEPTOR"/>
    <property type="match status" value="1"/>
</dbReference>
<dbReference type="PANTHER" id="PTHR45695">
    <property type="entry name" value="LEUCOKININ RECEPTOR-RELATED"/>
    <property type="match status" value="1"/>
</dbReference>
<dbReference type="PROSITE" id="PS50262">
    <property type="entry name" value="G_PROTEIN_RECEP_F1_2"/>
    <property type="match status" value="1"/>
</dbReference>
<evidence type="ECO:0000256" key="5">
    <source>
        <dbReference type="ARBA" id="ARBA00023040"/>
    </source>
</evidence>
<keyword evidence="6 9" id="KW-0472">Membrane</keyword>
<evidence type="ECO:0000313" key="11">
    <source>
        <dbReference type="EMBL" id="KAJ9581637.1"/>
    </source>
</evidence>
<keyword evidence="7" id="KW-0675">Receptor</keyword>
<comment type="similarity">
    <text evidence="2">Belongs to the G-protein coupled receptor 1 family.</text>
</comment>